<sequence>MPKLPSDFGASPWQEASFASGPTRITQALSTNKLIMTHLANHSLDREILYSTLGGLQPGGMCLAWVSGATICEALRLMQRFDPKTTWDKRVFVYFSFFMSVSLLSLFQARIYQDVIVHYGDYQKLLEVTDILSAIILMRVNRSSMPISRRSQEVRAYLVSPSIPQAHECLGETSGFLYYSYDVWQSGLGKLRMWKIPIIKVSTCVLYLLTTAAFISRITTSFLQRSVAHAQAKKNWPPYRVVGSIQVQDVAYTEHRRVFTNKSLIFIIYVLPWKLIEGAVLSLMKAYDLVKSGEAQKVLADTDDPSVFIPCVKIAKLGLCWSVLCCLCQTAILPTVFDLIALSLPTSLGVNGAAHSMRSISAQLHLFGPSVAISAALDDMTFPSVELCCSPKNSVSEEMYETSKNILTFRKEKKIIQASRNGAKGKFDLISNNFERVKDQRQ</sequence>
<dbReference type="EMBL" id="CM045868">
    <property type="protein sequence ID" value="KAI7956710.1"/>
    <property type="molecule type" value="Genomic_DNA"/>
</dbReference>
<reference evidence="2" key="2">
    <citation type="journal article" date="2018" name="Mol. Plant Microbe Interact.">
        <title>Genome sequence resources for the wheat stripe rust pathogen (Puccinia striiformis f. sp. tritici) and the barley stripe rust pathogen (Puccinia striiformis f. sp. hordei).</title>
        <authorList>
            <person name="Xia C."/>
            <person name="Wang M."/>
            <person name="Yin C."/>
            <person name="Cornejo O.E."/>
            <person name="Hulbert S.H."/>
            <person name="Chen X."/>
        </authorList>
    </citation>
    <scope>NUCLEOTIDE SEQUENCE [LARGE SCALE GENOMIC DNA]</scope>
    <source>
        <strain evidence="2">93-210</strain>
    </source>
</reference>
<reference evidence="1 2" key="3">
    <citation type="journal article" date="2022" name="Microbiol. Spectr.">
        <title>Folding features and dynamics of 3D genome architecture in plant fungal pathogens.</title>
        <authorList>
            <person name="Xia C."/>
        </authorList>
    </citation>
    <scope>NUCLEOTIDE SEQUENCE [LARGE SCALE GENOMIC DNA]</scope>
    <source>
        <strain evidence="1 2">93-210</strain>
    </source>
</reference>
<evidence type="ECO:0000313" key="1">
    <source>
        <dbReference type="EMBL" id="KAI7956710.1"/>
    </source>
</evidence>
<evidence type="ECO:0000313" key="2">
    <source>
        <dbReference type="Proteomes" id="UP001060170"/>
    </source>
</evidence>
<dbReference type="Proteomes" id="UP001060170">
    <property type="component" value="Chromosome 4"/>
</dbReference>
<protein>
    <submittedName>
        <fullName evidence="1">Uncharacterized protein</fullName>
    </submittedName>
</protein>
<name>A0ACC0ENN0_9BASI</name>
<comment type="caution">
    <text evidence="1">The sequence shown here is derived from an EMBL/GenBank/DDBJ whole genome shotgun (WGS) entry which is preliminary data.</text>
</comment>
<reference evidence="2" key="1">
    <citation type="journal article" date="2018" name="BMC Genomics">
        <title>Genomic insights into host adaptation between the wheat stripe rust pathogen (Puccinia striiformis f. sp. tritici) and the barley stripe rust pathogen (Puccinia striiformis f. sp. hordei).</title>
        <authorList>
            <person name="Xia C."/>
            <person name="Wang M."/>
            <person name="Yin C."/>
            <person name="Cornejo O.E."/>
            <person name="Hulbert S.H."/>
            <person name="Chen X."/>
        </authorList>
    </citation>
    <scope>NUCLEOTIDE SEQUENCE [LARGE SCALE GENOMIC DNA]</scope>
    <source>
        <strain evidence="2">93-210</strain>
    </source>
</reference>
<keyword evidence="2" id="KW-1185">Reference proteome</keyword>
<organism evidence="1 2">
    <name type="scientific">Puccinia striiformis f. sp. tritici</name>
    <dbReference type="NCBI Taxonomy" id="168172"/>
    <lineage>
        <taxon>Eukaryota</taxon>
        <taxon>Fungi</taxon>
        <taxon>Dikarya</taxon>
        <taxon>Basidiomycota</taxon>
        <taxon>Pucciniomycotina</taxon>
        <taxon>Pucciniomycetes</taxon>
        <taxon>Pucciniales</taxon>
        <taxon>Pucciniaceae</taxon>
        <taxon>Puccinia</taxon>
    </lineage>
</organism>
<accession>A0ACC0ENN0</accession>
<proteinExistence type="predicted"/>
<gene>
    <name evidence="1" type="ORF">MJO28_003805</name>
</gene>